<dbReference type="GO" id="GO:0004523">
    <property type="term" value="F:RNA-DNA hybrid ribonuclease activity"/>
    <property type="evidence" value="ECO:0007669"/>
    <property type="project" value="InterPro"/>
</dbReference>
<evidence type="ECO:0000313" key="4">
    <source>
        <dbReference type="Proteomes" id="UP000499080"/>
    </source>
</evidence>
<dbReference type="Proteomes" id="UP000499080">
    <property type="component" value="Unassembled WGS sequence"/>
</dbReference>
<dbReference type="OrthoDB" id="6514649at2759"/>
<feature type="domain" description="RNase H type-1" evidence="2">
    <location>
        <begin position="1"/>
        <end position="74"/>
    </location>
</feature>
<dbReference type="AlphaFoldDB" id="A0A4Y2AVI1"/>
<dbReference type="SUPFAM" id="SSF53098">
    <property type="entry name" value="Ribonuclease H-like"/>
    <property type="match status" value="1"/>
</dbReference>
<sequence length="195" mass="22406">MCPIKIWDLFENLDLCETTKPAFIQQQIKSHNTIALIIYKLLHSHPHIRVSWIKAHVGYIGNEEAYRLAKVAAETEKFPETPLELPKSFIKTFPCQKMMVTWQMAWDERDTGTLIHKIIPKVSLQTINWTRNEVLFFAGHGLYHYFSKDSTLQKPHSVPVGESAHQSIMKRIDSSQSPTIWHHPTNNTSQSGSAT</sequence>
<name>A0A4Y2AVI1_ARAVE</name>
<gene>
    <name evidence="3" type="ORF">AVEN_132635_1</name>
</gene>
<dbReference type="Gene3D" id="3.30.420.10">
    <property type="entry name" value="Ribonuclease H-like superfamily/Ribonuclease H"/>
    <property type="match status" value="1"/>
</dbReference>
<dbReference type="InterPro" id="IPR002156">
    <property type="entry name" value="RNaseH_domain"/>
</dbReference>
<feature type="region of interest" description="Disordered" evidence="1">
    <location>
        <begin position="175"/>
        <end position="195"/>
    </location>
</feature>
<comment type="caution">
    <text evidence="3">The sequence shown here is derived from an EMBL/GenBank/DDBJ whole genome shotgun (WGS) entry which is preliminary data.</text>
</comment>
<dbReference type="InterPro" id="IPR012337">
    <property type="entry name" value="RNaseH-like_sf"/>
</dbReference>
<evidence type="ECO:0000256" key="1">
    <source>
        <dbReference type="SAM" id="MobiDB-lite"/>
    </source>
</evidence>
<dbReference type="PROSITE" id="PS50879">
    <property type="entry name" value="RNASE_H_1"/>
    <property type="match status" value="1"/>
</dbReference>
<proteinExistence type="predicted"/>
<evidence type="ECO:0000259" key="2">
    <source>
        <dbReference type="PROSITE" id="PS50879"/>
    </source>
</evidence>
<dbReference type="InterPro" id="IPR036397">
    <property type="entry name" value="RNaseH_sf"/>
</dbReference>
<protein>
    <recommendedName>
        <fullName evidence="2">RNase H type-1 domain-containing protein</fullName>
    </recommendedName>
</protein>
<evidence type="ECO:0000313" key="3">
    <source>
        <dbReference type="EMBL" id="GBL83723.1"/>
    </source>
</evidence>
<dbReference type="EMBL" id="BGPR01000034">
    <property type="protein sequence ID" value="GBL83723.1"/>
    <property type="molecule type" value="Genomic_DNA"/>
</dbReference>
<dbReference type="GO" id="GO:0003676">
    <property type="term" value="F:nucleic acid binding"/>
    <property type="evidence" value="ECO:0007669"/>
    <property type="project" value="InterPro"/>
</dbReference>
<accession>A0A4Y2AVI1</accession>
<organism evidence="3 4">
    <name type="scientific">Araneus ventricosus</name>
    <name type="common">Orbweaver spider</name>
    <name type="synonym">Epeira ventricosa</name>
    <dbReference type="NCBI Taxonomy" id="182803"/>
    <lineage>
        <taxon>Eukaryota</taxon>
        <taxon>Metazoa</taxon>
        <taxon>Ecdysozoa</taxon>
        <taxon>Arthropoda</taxon>
        <taxon>Chelicerata</taxon>
        <taxon>Arachnida</taxon>
        <taxon>Araneae</taxon>
        <taxon>Araneomorphae</taxon>
        <taxon>Entelegynae</taxon>
        <taxon>Araneoidea</taxon>
        <taxon>Araneidae</taxon>
        <taxon>Araneus</taxon>
    </lineage>
</organism>
<keyword evidence="4" id="KW-1185">Reference proteome</keyword>
<reference evidence="3 4" key="1">
    <citation type="journal article" date="2019" name="Sci. Rep.">
        <title>Orb-weaving spider Araneus ventricosus genome elucidates the spidroin gene catalogue.</title>
        <authorList>
            <person name="Kono N."/>
            <person name="Nakamura H."/>
            <person name="Ohtoshi R."/>
            <person name="Moran D.A.P."/>
            <person name="Shinohara A."/>
            <person name="Yoshida Y."/>
            <person name="Fujiwara M."/>
            <person name="Mori M."/>
            <person name="Tomita M."/>
            <person name="Arakawa K."/>
        </authorList>
    </citation>
    <scope>NUCLEOTIDE SEQUENCE [LARGE SCALE GENOMIC DNA]</scope>
</reference>